<reference evidence="1 2" key="1">
    <citation type="journal article" date="2015" name="Genome Announc.">
        <title>Expanding the biotechnology potential of lactobacilli through comparative genomics of 213 strains and associated genera.</title>
        <authorList>
            <person name="Sun Z."/>
            <person name="Harris H.M."/>
            <person name="McCann A."/>
            <person name="Guo C."/>
            <person name="Argimon S."/>
            <person name="Zhang W."/>
            <person name="Yang X."/>
            <person name="Jeffery I.B."/>
            <person name="Cooney J.C."/>
            <person name="Kagawa T.F."/>
            <person name="Liu W."/>
            <person name="Song Y."/>
            <person name="Salvetti E."/>
            <person name="Wrobel A."/>
            <person name="Rasinkangas P."/>
            <person name="Parkhill J."/>
            <person name="Rea M.C."/>
            <person name="O'Sullivan O."/>
            <person name="Ritari J."/>
            <person name="Douillard F.P."/>
            <person name="Paul Ross R."/>
            <person name="Yang R."/>
            <person name="Briner A.E."/>
            <person name="Felis G.E."/>
            <person name="de Vos W.M."/>
            <person name="Barrangou R."/>
            <person name="Klaenhammer T.R."/>
            <person name="Caufield P.W."/>
            <person name="Cui Y."/>
            <person name="Zhang H."/>
            <person name="O'Toole P.W."/>
        </authorList>
    </citation>
    <scope>NUCLEOTIDE SEQUENCE [LARGE SCALE GENOMIC DNA]</scope>
    <source>
        <strain evidence="1 2">DSM 20444</strain>
    </source>
</reference>
<comment type="caution">
    <text evidence="1">The sequence shown here is derived from an EMBL/GenBank/DDBJ whole genome shotgun (WGS) entry which is preliminary data.</text>
</comment>
<proteinExistence type="predicted"/>
<dbReference type="EMBL" id="AYYH01000006">
    <property type="protein sequence ID" value="KRN10774.1"/>
    <property type="molecule type" value="Genomic_DNA"/>
</dbReference>
<protein>
    <submittedName>
        <fullName evidence="1">Uncharacterized protein</fullName>
    </submittedName>
</protein>
<dbReference type="InterPro" id="IPR025662">
    <property type="entry name" value="Sigma_54_int_dom_ATP-bd_1"/>
</dbReference>
<dbReference type="PROSITE" id="PS00675">
    <property type="entry name" value="SIGMA54_INTERACT_1"/>
    <property type="match status" value="1"/>
</dbReference>
<sequence>MQGRKPNSRKKGIKILVYGDTGTGKTLFGLSFPKIKAIDSEDGYSWYEDDPVDGRNLLEIYDTQSFYDLKDVLEDLMEDEEVGTFIIDSETKIHEDIQQALLDIDEKRARQKGKNTLDANLSIRSYGKIKQLETRLQNAKIALASRGINVISVAQMKDVMEDVSETKRIKVGEVPDMKKKATYDYDVVIKLFKDDEDKYFGKIEKDRTKTTTLGQVIENPSYEIWQERLEGKKNQGDVVKKDFVGNNDESKRKYENELESEEEAALPPADQIKKFVISIKDKEDLKKEFVTEVAKISKKTLSKMSDEELAEVLKLIKNFKEDKGL</sequence>
<organism evidence="1 2">
    <name type="scientific">Liquorilactobacillus mali KCTC 3596 = DSM 20444</name>
    <dbReference type="NCBI Taxonomy" id="1046596"/>
    <lineage>
        <taxon>Bacteria</taxon>
        <taxon>Bacillati</taxon>
        <taxon>Bacillota</taxon>
        <taxon>Bacilli</taxon>
        <taxon>Lactobacillales</taxon>
        <taxon>Lactobacillaceae</taxon>
        <taxon>Liquorilactobacillus</taxon>
    </lineage>
</organism>
<gene>
    <name evidence="1" type="ORF">FD00_GL002016</name>
</gene>
<dbReference type="RefSeq" id="WP_010078261.1">
    <property type="nucleotide sequence ID" value="NZ_AYYH01000006.1"/>
</dbReference>
<dbReference type="Proteomes" id="UP000050898">
    <property type="component" value="Unassembled WGS sequence"/>
</dbReference>
<dbReference type="InterPro" id="IPR027417">
    <property type="entry name" value="P-loop_NTPase"/>
</dbReference>
<dbReference type="Pfam" id="PF13479">
    <property type="entry name" value="AAA_24"/>
    <property type="match status" value="1"/>
</dbReference>
<dbReference type="SUPFAM" id="SSF52540">
    <property type="entry name" value="P-loop containing nucleoside triphosphate hydrolases"/>
    <property type="match status" value="1"/>
</dbReference>
<dbReference type="AlphaFoldDB" id="A0A0R2E575"/>
<name>A0A0R2E575_9LACO</name>
<keyword evidence="2" id="KW-1185">Reference proteome</keyword>
<evidence type="ECO:0000313" key="2">
    <source>
        <dbReference type="Proteomes" id="UP000050898"/>
    </source>
</evidence>
<dbReference type="OrthoDB" id="2339926at2"/>
<dbReference type="PATRIC" id="fig|1046596.6.peg.2115"/>
<evidence type="ECO:0000313" key="1">
    <source>
        <dbReference type="EMBL" id="KRN10774.1"/>
    </source>
</evidence>
<accession>A0A0R2E575</accession>